<evidence type="ECO:0000256" key="1">
    <source>
        <dbReference type="SAM" id="MobiDB-lite"/>
    </source>
</evidence>
<dbReference type="SUPFAM" id="SSF48452">
    <property type="entry name" value="TPR-like"/>
    <property type="match status" value="1"/>
</dbReference>
<proteinExistence type="predicted"/>
<evidence type="ECO:0000313" key="4">
    <source>
        <dbReference type="Proteomes" id="UP001498398"/>
    </source>
</evidence>
<protein>
    <recommendedName>
        <fullName evidence="5">TPR-like protein</fullName>
    </recommendedName>
</protein>
<dbReference type="SUPFAM" id="SSF81901">
    <property type="entry name" value="HCP-like"/>
    <property type="match status" value="1"/>
</dbReference>
<dbReference type="PANTHER" id="PTHR19959">
    <property type="entry name" value="KINESIN LIGHT CHAIN"/>
    <property type="match status" value="1"/>
</dbReference>
<dbReference type="EMBL" id="JBANRG010000082">
    <property type="protein sequence ID" value="KAK7437882.1"/>
    <property type="molecule type" value="Genomic_DNA"/>
</dbReference>
<dbReference type="EMBL" id="JBANRG010000010">
    <property type="protein sequence ID" value="KAK7463110.1"/>
    <property type="molecule type" value="Genomic_DNA"/>
</dbReference>
<dbReference type="InterPro" id="IPR019734">
    <property type="entry name" value="TPR_rpt"/>
</dbReference>
<dbReference type="InterPro" id="IPR011990">
    <property type="entry name" value="TPR-like_helical_dom_sf"/>
</dbReference>
<dbReference type="SMART" id="SM00028">
    <property type="entry name" value="TPR"/>
    <property type="match status" value="2"/>
</dbReference>
<gene>
    <name evidence="3" type="ORF">VKT23_007695</name>
    <name evidence="2" type="ORF">VKT23_018317</name>
</gene>
<dbReference type="Gene3D" id="1.25.40.10">
    <property type="entry name" value="Tetratricopeptide repeat domain"/>
    <property type="match status" value="5"/>
</dbReference>
<organism evidence="3 4">
    <name type="scientific">Marasmiellus scandens</name>
    <dbReference type="NCBI Taxonomy" id="2682957"/>
    <lineage>
        <taxon>Eukaryota</taxon>
        <taxon>Fungi</taxon>
        <taxon>Dikarya</taxon>
        <taxon>Basidiomycota</taxon>
        <taxon>Agaricomycotina</taxon>
        <taxon>Agaricomycetes</taxon>
        <taxon>Agaricomycetidae</taxon>
        <taxon>Agaricales</taxon>
        <taxon>Marasmiineae</taxon>
        <taxon>Omphalotaceae</taxon>
        <taxon>Marasmiellus</taxon>
    </lineage>
</organism>
<evidence type="ECO:0008006" key="5">
    <source>
        <dbReference type="Google" id="ProtNLM"/>
    </source>
</evidence>
<evidence type="ECO:0000313" key="2">
    <source>
        <dbReference type="EMBL" id="KAK7437882.1"/>
    </source>
</evidence>
<feature type="region of interest" description="Disordered" evidence="1">
    <location>
        <begin position="1"/>
        <end position="48"/>
    </location>
</feature>
<keyword evidence="4" id="KW-1185">Reference proteome</keyword>
<dbReference type="PANTHER" id="PTHR19959:SF119">
    <property type="entry name" value="FUNGAL LIPASE-LIKE DOMAIN-CONTAINING PROTEIN"/>
    <property type="match status" value="1"/>
</dbReference>
<reference evidence="3 4" key="1">
    <citation type="submission" date="2024-01" db="EMBL/GenBank/DDBJ databases">
        <title>A draft genome for the cacao thread blight pathogen Marasmiellus scandens.</title>
        <authorList>
            <person name="Baruah I.K."/>
            <person name="Leung J."/>
            <person name="Bukari Y."/>
            <person name="Amoako-Attah I."/>
            <person name="Meinhardt L.W."/>
            <person name="Bailey B.A."/>
            <person name="Cohen S.P."/>
        </authorList>
    </citation>
    <scope>NUCLEOTIDE SEQUENCE [LARGE SCALE GENOMIC DNA]</scope>
    <source>
        <strain evidence="3 4">GH-19</strain>
    </source>
</reference>
<comment type="caution">
    <text evidence="3">The sequence shown here is derived from an EMBL/GenBank/DDBJ whole genome shotgun (WGS) entry which is preliminary data.</text>
</comment>
<dbReference type="Proteomes" id="UP001498398">
    <property type="component" value="Unassembled WGS sequence"/>
</dbReference>
<evidence type="ECO:0000313" key="3">
    <source>
        <dbReference type="EMBL" id="KAK7463110.1"/>
    </source>
</evidence>
<accession>A0ABR1JQ87</accession>
<feature type="compositionally biased region" description="Basic and acidic residues" evidence="1">
    <location>
        <begin position="19"/>
        <end position="31"/>
    </location>
</feature>
<sequence>MSRDAQGNLVTTAATAQGRIEDSQSTSREDIVNSNSHSDGDSEGPESGQSIDACCVPLFTLGRSKLAYFQQTGQINVLEEAIAYMRQCVNLISSDDPHLNLLYIFLGYMTYERWHIIKRIDDLDQTIKYIRQVLEGYSPPHPVHHIIESYFLAYVLRLRYQTYAIKHDLEEAILYGGQAVHLLTVARNFQPLSSLWNAVFAQFHSPPLNIEAIEEVMMYQCRVAKLLPFDFRGHSISLDNLTNTILNFLGELSRFRDIESAITSFDQALDKQPPGDPDRISSLGNLASATFTRFNSLGQIADLEKAITYQTRTLDLLHSNDQSRAIILDQLGQMMMSRYERLRHFEDLQQSISRFRQVLDLRPLGDPNRDAALNNLGLTIMAEPRDSTLVDEAIDYFREAVDLQPLGHPYRASTLRNLATTIFRRSTSFALTWQSQIDDLKEAIAYQRQVIDLLSCQGCGPEPAFIDDLGKMMVARFQQLGLSEDIEEAIVGFQQALSMRPPGHPDHSLSLNNLGGAKFARFKQRGHIEDLEQAIELYHRAIADFRSSGNLHDRLSVFHNDLSLAMTARFKQLRRLEDLYHAIINRCRVNILHDQYHGERQCDHSVSLRKLAVVLFSSFNHSQVPNGQKGNLEDTIWSYCHAIVFQPPPSHCSISLNFRISLGPMMHQRQAFSIPPPDDHLSRSSQLSRIEDIEEALAHQRHVLTRSDYSSRASSCHSLGFLMVARFSQLSRVEDLDEAIEYYNQALGTPLSDDQPQYLYHNNLASALSSRFDHIGHIEDLEKAIYHCREALRFLTVHHQNRALCINNLGLMMCTRFSELGRIEDLEEAIAHHLQAHNFQTSSHLDRSVFLRSLAAALFTRFQKLRQLCDLEKAITYLKEALQLQASDHPDRSLSLHNLGLAMATRFKEIGQLEDLNEAITQYFQAIDLQYPSHATHSLCLDDAGLVRRTAFPLLHPKKYNIPPPGPPYRSLALHNLANALLARFNQLDHVEDLDQSILYYRQCLDIDGQGHPNYSWHLTDIATAIHSRFQRLHLDKDKEFLFSLLSSATLEPTARPQDALIAAQYWVQFAREYRDPSLNFAYGYALEQLKRCFNIFPTLELQHKFLSPQDVSALVREAASFYISEGNLSRAVSALEQGRMLVWSRMKGYRDPIPGLQSKDPMLVDRFEEIRRQLESVATFIDSHTQPALEPISSGRFEKAWSQFIMLSEEFNKLAREIGYPHFLRSDAGSDASDAAAEGPVIIVNISEYGSDAIIALPNNR</sequence>
<name>A0ABR1JQ87_9AGAR</name>